<feature type="transmembrane region" description="Helical" evidence="7">
    <location>
        <begin position="122"/>
        <end position="143"/>
    </location>
</feature>
<dbReference type="Proteomes" id="UP000028545">
    <property type="component" value="Unassembled WGS sequence"/>
</dbReference>
<feature type="transmembrane region" description="Helical" evidence="7">
    <location>
        <begin position="324"/>
        <end position="344"/>
    </location>
</feature>
<feature type="region of interest" description="Disordered" evidence="6">
    <location>
        <begin position="1"/>
        <end position="24"/>
    </location>
</feature>
<proteinExistence type="inferred from homology"/>
<feature type="domain" description="Major facilitator superfamily (MFS) profile" evidence="8">
    <location>
        <begin position="53"/>
        <end position="388"/>
    </location>
</feature>
<feature type="transmembrane region" description="Helical" evidence="7">
    <location>
        <begin position="51"/>
        <end position="71"/>
    </location>
</feature>
<evidence type="ECO:0000256" key="2">
    <source>
        <dbReference type="ARBA" id="ARBA00008335"/>
    </source>
</evidence>
<keyword evidence="10" id="KW-1185">Reference proteome</keyword>
<dbReference type="InterPro" id="IPR036259">
    <property type="entry name" value="MFS_trans_sf"/>
</dbReference>
<reference evidence="9 10" key="1">
    <citation type="journal article" date="2014" name="Genome Announc.">
        <title>Draft genome sequence of the pathogenic fungus Scedosporium apiospermum.</title>
        <authorList>
            <person name="Vandeputte P."/>
            <person name="Ghamrawi S."/>
            <person name="Rechenmann M."/>
            <person name="Iltis A."/>
            <person name="Giraud S."/>
            <person name="Fleury M."/>
            <person name="Thornton C."/>
            <person name="Delhaes L."/>
            <person name="Meyer W."/>
            <person name="Papon N."/>
            <person name="Bouchara J.P."/>
        </authorList>
    </citation>
    <scope>NUCLEOTIDE SEQUENCE [LARGE SCALE GENOMIC DNA]</scope>
    <source>
        <strain evidence="9 10">IHEM 14462</strain>
    </source>
</reference>
<evidence type="ECO:0000313" key="9">
    <source>
        <dbReference type="EMBL" id="KEZ44596.1"/>
    </source>
</evidence>
<feature type="transmembrane region" description="Helical" evidence="7">
    <location>
        <begin position="91"/>
        <end position="110"/>
    </location>
</feature>
<evidence type="ECO:0000256" key="7">
    <source>
        <dbReference type="SAM" id="Phobius"/>
    </source>
</evidence>
<dbReference type="OMA" id="RASTRWN"/>
<keyword evidence="5 7" id="KW-0472">Membrane</keyword>
<dbReference type="KEGG" id="sapo:SAPIO_CDS3635"/>
<dbReference type="PANTHER" id="PTHR23502:SF68">
    <property type="entry name" value="MULTIDRUG TRANSPORTER, PUTATIVE (AFU_ORTHOLOGUE AFUA_3G01120)-RELATED"/>
    <property type="match status" value="1"/>
</dbReference>
<dbReference type="EMBL" id="JOWA01000088">
    <property type="protein sequence ID" value="KEZ44596.1"/>
    <property type="molecule type" value="Genomic_DNA"/>
</dbReference>
<protein>
    <recommendedName>
        <fullName evidence="8">Major facilitator superfamily (MFS) profile domain-containing protein</fullName>
    </recommendedName>
</protein>
<evidence type="ECO:0000256" key="4">
    <source>
        <dbReference type="ARBA" id="ARBA00022989"/>
    </source>
</evidence>
<evidence type="ECO:0000259" key="8">
    <source>
        <dbReference type="PROSITE" id="PS50850"/>
    </source>
</evidence>
<evidence type="ECO:0000256" key="6">
    <source>
        <dbReference type="SAM" id="MobiDB-lite"/>
    </source>
</evidence>
<feature type="transmembrane region" description="Helical" evidence="7">
    <location>
        <begin position="149"/>
        <end position="169"/>
    </location>
</feature>
<evidence type="ECO:0000256" key="5">
    <source>
        <dbReference type="ARBA" id="ARBA00023136"/>
    </source>
</evidence>
<evidence type="ECO:0000313" key="10">
    <source>
        <dbReference type="Proteomes" id="UP000028545"/>
    </source>
</evidence>
<name>A0A084GB84_PSEDA</name>
<dbReference type="PANTHER" id="PTHR23502">
    <property type="entry name" value="MAJOR FACILITATOR SUPERFAMILY"/>
    <property type="match status" value="1"/>
</dbReference>
<sequence length="388" mass="41904">MDNNSKPSLPSDRRGPGTNTRLQEFGDITTVTASPLPNSEKPQKWPRGWKWVYIAIVGYCECLTFLVSMMLAPSVPQVLAEFRPLGGSKSLGSFSVTVYILGFCVGPLLLGPLTDLYGRIVIYRLSIVGFILFTVSCALSPSLEALITFRFFAGCFGGAPMAIGGAVIADMYEPGKRDWLMVSYSAGTMMGPTIGPVLGGVITGHYGWRWLFWVAAILSGVAAGLLLILPETHLPTLERRQTRRASRPNSDENPTERASTRWNIKLLIRTISCAVSLPTRIAGHSTVLWMLVLIAVFNGLVNMVLSSLGSIYQRKYHFRPATAGLSYLGIGVGGLAALAATKRLKRYLAGMFIAKGVAESSEASLLFLAAVTPTTSIGLLCYRPNSSS</sequence>
<dbReference type="OrthoDB" id="2130629at2759"/>
<feature type="transmembrane region" description="Helical" evidence="7">
    <location>
        <begin position="210"/>
        <end position="229"/>
    </location>
</feature>
<accession>A0A084GB84</accession>
<dbReference type="AlphaFoldDB" id="A0A084GB84"/>
<dbReference type="VEuPathDB" id="FungiDB:SAPIO_CDS3635"/>
<comment type="subcellular location">
    <subcellularLocation>
        <location evidence="1">Membrane</location>
        <topology evidence="1">Multi-pass membrane protein</topology>
    </subcellularLocation>
</comment>
<dbReference type="Pfam" id="PF07690">
    <property type="entry name" value="MFS_1"/>
    <property type="match status" value="1"/>
</dbReference>
<dbReference type="HOGENOM" id="CLU_008455_1_1_1"/>
<organism evidence="9 10">
    <name type="scientific">Pseudallescheria apiosperma</name>
    <name type="common">Scedosporium apiospermum</name>
    <dbReference type="NCBI Taxonomy" id="563466"/>
    <lineage>
        <taxon>Eukaryota</taxon>
        <taxon>Fungi</taxon>
        <taxon>Dikarya</taxon>
        <taxon>Ascomycota</taxon>
        <taxon>Pezizomycotina</taxon>
        <taxon>Sordariomycetes</taxon>
        <taxon>Hypocreomycetidae</taxon>
        <taxon>Microascales</taxon>
        <taxon>Microascaceae</taxon>
        <taxon>Scedosporium</taxon>
    </lineage>
</organism>
<gene>
    <name evidence="9" type="ORF">SAPIO_CDS3635</name>
</gene>
<dbReference type="RefSeq" id="XP_016644395.1">
    <property type="nucleotide sequence ID" value="XM_016786389.1"/>
</dbReference>
<dbReference type="SUPFAM" id="SSF103473">
    <property type="entry name" value="MFS general substrate transporter"/>
    <property type="match status" value="1"/>
</dbReference>
<feature type="transmembrane region" description="Helical" evidence="7">
    <location>
        <begin position="289"/>
        <end position="312"/>
    </location>
</feature>
<comment type="caution">
    <text evidence="9">The sequence shown here is derived from an EMBL/GenBank/DDBJ whole genome shotgun (WGS) entry which is preliminary data.</text>
</comment>
<dbReference type="GO" id="GO:0022857">
    <property type="term" value="F:transmembrane transporter activity"/>
    <property type="evidence" value="ECO:0007669"/>
    <property type="project" value="InterPro"/>
</dbReference>
<dbReference type="GO" id="GO:0016020">
    <property type="term" value="C:membrane"/>
    <property type="evidence" value="ECO:0007669"/>
    <property type="project" value="UniProtKB-SubCell"/>
</dbReference>
<dbReference type="PROSITE" id="PS50850">
    <property type="entry name" value="MFS"/>
    <property type="match status" value="1"/>
</dbReference>
<dbReference type="GeneID" id="27722707"/>
<evidence type="ECO:0000256" key="1">
    <source>
        <dbReference type="ARBA" id="ARBA00004141"/>
    </source>
</evidence>
<dbReference type="InterPro" id="IPR011701">
    <property type="entry name" value="MFS"/>
</dbReference>
<keyword evidence="4 7" id="KW-1133">Transmembrane helix</keyword>
<dbReference type="InterPro" id="IPR020846">
    <property type="entry name" value="MFS_dom"/>
</dbReference>
<feature type="transmembrane region" description="Helical" evidence="7">
    <location>
        <begin position="181"/>
        <end position="204"/>
    </location>
</feature>
<dbReference type="Gene3D" id="1.20.1250.20">
    <property type="entry name" value="MFS general substrate transporter like domains"/>
    <property type="match status" value="1"/>
</dbReference>
<evidence type="ECO:0000256" key="3">
    <source>
        <dbReference type="ARBA" id="ARBA00022692"/>
    </source>
</evidence>
<keyword evidence="3 7" id="KW-0812">Transmembrane</keyword>
<comment type="similarity">
    <text evidence="2">Belongs to the major facilitator superfamily.</text>
</comment>